<organism evidence="1">
    <name type="scientific">marine metagenome</name>
    <dbReference type="NCBI Taxonomy" id="408172"/>
    <lineage>
        <taxon>unclassified sequences</taxon>
        <taxon>metagenomes</taxon>
        <taxon>ecological metagenomes</taxon>
    </lineage>
</organism>
<gene>
    <name evidence="1" type="ORF">METZ01_LOCUS390387</name>
</gene>
<accession>A0A382UTE5</accession>
<dbReference type="InterPro" id="IPR013320">
    <property type="entry name" value="ConA-like_dom_sf"/>
</dbReference>
<proteinExistence type="predicted"/>
<evidence type="ECO:0008006" key="2">
    <source>
        <dbReference type="Google" id="ProtNLM"/>
    </source>
</evidence>
<dbReference type="EMBL" id="UINC01146670">
    <property type="protein sequence ID" value="SVD37533.1"/>
    <property type="molecule type" value="Genomic_DNA"/>
</dbReference>
<reference evidence="1" key="1">
    <citation type="submission" date="2018-05" db="EMBL/GenBank/DDBJ databases">
        <authorList>
            <person name="Lanie J.A."/>
            <person name="Ng W.-L."/>
            <person name="Kazmierczak K.M."/>
            <person name="Andrzejewski T.M."/>
            <person name="Davidsen T.M."/>
            <person name="Wayne K.J."/>
            <person name="Tettelin H."/>
            <person name="Glass J.I."/>
            <person name="Rusch D."/>
            <person name="Podicherti R."/>
            <person name="Tsui H.-C.T."/>
            <person name="Winkler M.E."/>
        </authorList>
    </citation>
    <scope>NUCLEOTIDE SEQUENCE</scope>
</reference>
<name>A0A382UTE5_9ZZZZ</name>
<dbReference type="Gene3D" id="2.60.120.200">
    <property type="match status" value="2"/>
</dbReference>
<feature type="non-terminal residue" evidence="1">
    <location>
        <position position="1"/>
    </location>
</feature>
<evidence type="ECO:0000313" key="1">
    <source>
        <dbReference type="EMBL" id="SVD37533.1"/>
    </source>
</evidence>
<dbReference type="SUPFAM" id="SSF49899">
    <property type="entry name" value="Concanavalin A-like lectins/glucanases"/>
    <property type="match status" value="1"/>
</dbReference>
<protein>
    <recommendedName>
        <fullName evidence="2">Fibronectin type-III domain-containing protein</fullName>
    </recommendedName>
</protein>
<feature type="non-terminal residue" evidence="1">
    <location>
        <position position="287"/>
    </location>
</feature>
<dbReference type="AlphaFoldDB" id="A0A382UTE5"/>
<sequence>VASIYLNGTMRFQTSAFSLPPVVEVSGITPTGGGTAIVSGDLVAFDSTQPNLKIYWGNEDGGFDPLKWDGSVDVGGGAVQGLGEFNATVSGMLPGETYYFRAFANSADGSDWSNGDPQVRESLVSHLRFDENNGSMVFDSSPWEHNASTQANDTNATRPAGFAGRALPFDGKDDWLNLDANSSGFLAQSFDGRTVSFRVRPVSKVYSGPAFTRYNQLAAYYPMDEGSGSIVGDLGVENLDGDLLGGVAWSSAQFEQGLDLDGTNDIGELSSQGKLRDLHKNSYTISL</sequence>